<dbReference type="Proteomes" id="UP000670475">
    <property type="component" value="Unassembled WGS sequence"/>
</dbReference>
<keyword evidence="3" id="KW-1185">Reference proteome</keyword>
<dbReference type="PROSITE" id="PS00086">
    <property type="entry name" value="CYTOCHROME_P450"/>
    <property type="match status" value="1"/>
</dbReference>
<evidence type="ECO:0000313" key="2">
    <source>
        <dbReference type="EMBL" id="MBP0461585.1"/>
    </source>
</evidence>
<gene>
    <name evidence="2" type="ORF">JFN87_29620</name>
</gene>
<dbReference type="Gene3D" id="1.10.630.10">
    <property type="entry name" value="Cytochrome P450"/>
    <property type="match status" value="1"/>
</dbReference>
<evidence type="ECO:0000256" key="1">
    <source>
        <dbReference type="ARBA" id="ARBA00010617"/>
    </source>
</evidence>
<dbReference type="GO" id="GO:0004497">
    <property type="term" value="F:monooxygenase activity"/>
    <property type="evidence" value="ECO:0007669"/>
    <property type="project" value="InterPro"/>
</dbReference>
<dbReference type="GO" id="GO:0020037">
    <property type="term" value="F:heme binding"/>
    <property type="evidence" value="ECO:0007669"/>
    <property type="project" value="InterPro"/>
</dbReference>
<organism evidence="2 3">
    <name type="scientific">Streptomyces montanisoli</name>
    <dbReference type="NCBI Taxonomy" id="2798581"/>
    <lineage>
        <taxon>Bacteria</taxon>
        <taxon>Bacillati</taxon>
        <taxon>Actinomycetota</taxon>
        <taxon>Actinomycetes</taxon>
        <taxon>Kitasatosporales</taxon>
        <taxon>Streptomycetaceae</taxon>
        <taxon>Streptomyces</taxon>
    </lineage>
</organism>
<dbReference type="AlphaFoldDB" id="A0A940MK40"/>
<protein>
    <submittedName>
        <fullName evidence="2">Cytochrome P450</fullName>
    </submittedName>
</protein>
<dbReference type="EMBL" id="JAGIQL010000206">
    <property type="protein sequence ID" value="MBP0461585.1"/>
    <property type="molecule type" value="Genomic_DNA"/>
</dbReference>
<accession>A0A940MK40</accession>
<sequence length="392" mass="43754">MTSVVSSSDPHEVYRELRTRHGALAPVELEPGLSAWLVMGYPELLVVTRMEQLFSRDPRNWHAIREQRISPDSPLMPMMRYHPVCYHEDGAEHRRMRAPFDEGVGRLNERAARRQIESRCHGLVAKFAAQGRADLVSQYAALAPMMSLAGLFGLDTARSEELVRTVYGVVGSGPDSETAYQTQHRIIGDMLSRPRRAPEQDLTWTFAHHPNLRTDEERFAAMHLTLIAANMPAISWIAHTLRMMITDPRFAAQVRGGRLGVDDALDEALWREPPMHAMPARYVLHDTTLGGRRLRRGDCLVMGIAAANDDPRIGPDESEDWGNRAHLAFSAGPHRCPAQLPARLIARTAVRTVLNLLPDIELTVLAADLAPSPSPWTRVPAHLPVSFTPVTL</sequence>
<dbReference type="PANTHER" id="PTHR46696:SF1">
    <property type="entry name" value="CYTOCHROME P450 YJIB-RELATED"/>
    <property type="match status" value="1"/>
</dbReference>
<dbReference type="SUPFAM" id="SSF48264">
    <property type="entry name" value="Cytochrome P450"/>
    <property type="match status" value="1"/>
</dbReference>
<reference evidence="2" key="1">
    <citation type="submission" date="2021-03" db="EMBL/GenBank/DDBJ databases">
        <title>Whole genome sequence of Streptomyces bomunensis MMS17-BM035.</title>
        <authorList>
            <person name="Lee J.H."/>
        </authorList>
    </citation>
    <scope>NUCLEOTIDE SEQUENCE</scope>
    <source>
        <strain evidence="2">MMS17-BM035</strain>
    </source>
</reference>
<dbReference type="InterPro" id="IPR017972">
    <property type="entry name" value="Cyt_P450_CS"/>
</dbReference>
<comment type="similarity">
    <text evidence="1">Belongs to the cytochrome P450 family.</text>
</comment>
<comment type="caution">
    <text evidence="2">The sequence shown here is derived from an EMBL/GenBank/DDBJ whole genome shotgun (WGS) entry which is preliminary data.</text>
</comment>
<dbReference type="GO" id="GO:0016705">
    <property type="term" value="F:oxidoreductase activity, acting on paired donors, with incorporation or reduction of molecular oxygen"/>
    <property type="evidence" value="ECO:0007669"/>
    <property type="project" value="InterPro"/>
</dbReference>
<name>A0A940MK40_9ACTN</name>
<dbReference type="GO" id="GO:0005506">
    <property type="term" value="F:iron ion binding"/>
    <property type="evidence" value="ECO:0007669"/>
    <property type="project" value="InterPro"/>
</dbReference>
<proteinExistence type="inferred from homology"/>
<evidence type="ECO:0000313" key="3">
    <source>
        <dbReference type="Proteomes" id="UP000670475"/>
    </source>
</evidence>
<dbReference type="PANTHER" id="PTHR46696">
    <property type="entry name" value="P450, PUTATIVE (EUROFUNG)-RELATED"/>
    <property type="match status" value="1"/>
</dbReference>
<dbReference type="InterPro" id="IPR002397">
    <property type="entry name" value="Cyt_P450_B"/>
</dbReference>
<dbReference type="InterPro" id="IPR036396">
    <property type="entry name" value="Cyt_P450_sf"/>
</dbReference>
<dbReference type="PRINTS" id="PR00359">
    <property type="entry name" value="BP450"/>
</dbReference>